<reference evidence="3" key="1">
    <citation type="submission" date="2018-05" db="EMBL/GenBank/DDBJ databases">
        <authorList>
            <person name="Liu B.-T."/>
        </authorList>
    </citation>
    <scope>NUCLEOTIDE SEQUENCE [LARGE SCALE GENOMIC DNA]</scope>
    <source>
        <strain evidence="3">WD6-1</strain>
    </source>
</reference>
<dbReference type="RefSeq" id="WP_109253609.1">
    <property type="nucleotide sequence ID" value="NZ_QEXV01000005.1"/>
</dbReference>
<organism evidence="2 3">
    <name type="scientific">Marinicauda salina</name>
    <dbReference type="NCBI Taxonomy" id="2135793"/>
    <lineage>
        <taxon>Bacteria</taxon>
        <taxon>Pseudomonadati</taxon>
        <taxon>Pseudomonadota</taxon>
        <taxon>Alphaproteobacteria</taxon>
        <taxon>Maricaulales</taxon>
        <taxon>Maricaulaceae</taxon>
        <taxon>Marinicauda</taxon>
    </lineage>
</organism>
<evidence type="ECO:0000256" key="1">
    <source>
        <dbReference type="SAM" id="Phobius"/>
    </source>
</evidence>
<dbReference type="EMBL" id="QEXV01000005">
    <property type="protein sequence ID" value="PWE16886.1"/>
    <property type="molecule type" value="Genomic_DNA"/>
</dbReference>
<dbReference type="InterPro" id="IPR007047">
    <property type="entry name" value="Flp_Fap"/>
</dbReference>
<dbReference type="Pfam" id="PF04964">
    <property type="entry name" value="Flp_Fap"/>
    <property type="match status" value="1"/>
</dbReference>
<keyword evidence="1" id="KW-1133">Transmembrane helix</keyword>
<name>A0A2U2BSB7_9PROT</name>
<evidence type="ECO:0000313" key="3">
    <source>
        <dbReference type="Proteomes" id="UP000245168"/>
    </source>
</evidence>
<evidence type="ECO:0000313" key="2">
    <source>
        <dbReference type="EMBL" id="PWE16886.1"/>
    </source>
</evidence>
<dbReference type="AlphaFoldDB" id="A0A2U2BSB7"/>
<keyword evidence="1" id="KW-0472">Membrane</keyword>
<feature type="transmembrane region" description="Helical" evidence="1">
    <location>
        <begin position="16"/>
        <end position="43"/>
    </location>
</feature>
<comment type="caution">
    <text evidence="2">The sequence shown here is derived from an EMBL/GenBank/DDBJ whole genome shotgun (WGS) entry which is preliminary data.</text>
</comment>
<accession>A0A2U2BSB7</accession>
<keyword evidence="3" id="KW-1185">Reference proteome</keyword>
<keyword evidence="1" id="KW-0812">Transmembrane</keyword>
<gene>
    <name evidence="2" type="ORF">DDZ18_11470</name>
</gene>
<proteinExistence type="predicted"/>
<sequence>MSAFLADESGATAIEYGLIAGIISIVIISATTSIGGTLTGWAWDVVNGFS</sequence>
<dbReference type="Proteomes" id="UP000245168">
    <property type="component" value="Unassembled WGS sequence"/>
</dbReference>
<protein>
    <submittedName>
        <fullName evidence="2">Flp family type IVb pilin</fullName>
    </submittedName>
</protein>